<dbReference type="Proteomes" id="UP000546126">
    <property type="component" value="Unassembled WGS sequence"/>
</dbReference>
<dbReference type="PANTHER" id="PTHR43712">
    <property type="entry name" value="PUTATIVE (AFU_ORTHOLOGUE AFUA_4G14580)-RELATED"/>
    <property type="match status" value="1"/>
</dbReference>
<keyword evidence="5" id="KW-0045">Antibiotic biosynthesis</keyword>
<dbReference type="FunFam" id="1.10.10.10:FF:001051">
    <property type="entry name" value="Carminomycin 4-O-methyltransferase DnrK"/>
    <property type="match status" value="1"/>
</dbReference>
<evidence type="ECO:0000313" key="9">
    <source>
        <dbReference type="EMBL" id="NUW39643.1"/>
    </source>
</evidence>
<dbReference type="FunFam" id="3.40.50.150:FF:000405">
    <property type="entry name" value="Carminomycin 4-O-methyltransferase DnrK"/>
    <property type="match status" value="1"/>
</dbReference>
<dbReference type="PROSITE" id="PS51683">
    <property type="entry name" value="SAM_OMT_II"/>
    <property type="match status" value="1"/>
</dbReference>
<dbReference type="CDD" id="cd02440">
    <property type="entry name" value="AdoMet_MTases"/>
    <property type="match status" value="1"/>
</dbReference>
<evidence type="ECO:0000256" key="1">
    <source>
        <dbReference type="ARBA" id="ARBA00004792"/>
    </source>
</evidence>
<evidence type="ECO:0000256" key="5">
    <source>
        <dbReference type="ARBA" id="ARBA00023194"/>
    </source>
</evidence>
<name>A0A7Y6IK79_9ACTN</name>
<dbReference type="Gene3D" id="3.40.50.150">
    <property type="entry name" value="Vaccinia Virus protein VP39"/>
    <property type="match status" value="1"/>
</dbReference>
<dbReference type="AlphaFoldDB" id="A0A7Y6IK79"/>
<dbReference type="Pfam" id="PF00891">
    <property type="entry name" value="Methyltransf_2"/>
    <property type="match status" value="1"/>
</dbReference>
<dbReference type="Pfam" id="PF08100">
    <property type="entry name" value="Dimerisation"/>
    <property type="match status" value="1"/>
</dbReference>
<dbReference type="RefSeq" id="WP_175599155.1">
    <property type="nucleotide sequence ID" value="NZ_JABWGO010000001.1"/>
</dbReference>
<feature type="domain" description="O-methyltransferase dimerisation" evidence="8">
    <location>
        <begin position="18"/>
        <end position="89"/>
    </location>
</feature>
<dbReference type="PIRSF" id="PIRSF005739">
    <property type="entry name" value="O-mtase"/>
    <property type="match status" value="1"/>
</dbReference>
<keyword evidence="4" id="KW-0949">S-adenosyl-L-methionine</keyword>
<comment type="pathway">
    <text evidence="1">Antibiotic biosynthesis.</text>
</comment>
<evidence type="ECO:0000256" key="3">
    <source>
        <dbReference type="ARBA" id="ARBA00022679"/>
    </source>
</evidence>
<protein>
    <submittedName>
        <fullName evidence="9">Methyltransferase domain-containing protein</fullName>
    </submittedName>
</protein>
<dbReference type="SUPFAM" id="SSF53335">
    <property type="entry name" value="S-adenosyl-L-methionine-dependent methyltransferases"/>
    <property type="match status" value="1"/>
</dbReference>
<dbReference type="GO" id="GO:0017000">
    <property type="term" value="P:antibiotic biosynthetic process"/>
    <property type="evidence" value="ECO:0007669"/>
    <property type="project" value="UniProtKB-KW"/>
</dbReference>
<gene>
    <name evidence="9" type="ORF">HT134_05780</name>
</gene>
<dbReference type="InterPro" id="IPR036390">
    <property type="entry name" value="WH_DNA-bd_sf"/>
</dbReference>
<evidence type="ECO:0000313" key="10">
    <source>
        <dbReference type="Proteomes" id="UP000546126"/>
    </source>
</evidence>
<feature type="domain" description="O-methyltransferase C-terminal" evidence="7">
    <location>
        <begin position="113"/>
        <end position="320"/>
    </location>
</feature>
<organism evidence="9 10">
    <name type="scientific">Nonomuraea rhodomycinica</name>
    <dbReference type="NCBI Taxonomy" id="1712872"/>
    <lineage>
        <taxon>Bacteria</taxon>
        <taxon>Bacillati</taxon>
        <taxon>Actinomycetota</taxon>
        <taxon>Actinomycetes</taxon>
        <taxon>Streptosporangiales</taxon>
        <taxon>Streptosporangiaceae</taxon>
        <taxon>Nonomuraea</taxon>
    </lineage>
</organism>
<dbReference type="GO" id="GO:0046983">
    <property type="term" value="F:protein dimerization activity"/>
    <property type="evidence" value="ECO:0007669"/>
    <property type="project" value="InterPro"/>
</dbReference>
<dbReference type="SUPFAM" id="SSF46785">
    <property type="entry name" value="Winged helix' DNA-binding domain"/>
    <property type="match status" value="1"/>
</dbReference>
<dbReference type="InterPro" id="IPR029063">
    <property type="entry name" value="SAM-dependent_MTases_sf"/>
</dbReference>
<proteinExistence type="inferred from homology"/>
<dbReference type="InterPro" id="IPR016461">
    <property type="entry name" value="COMT-like"/>
</dbReference>
<keyword evidence="10" id="KW-1185">Reference proteome</keyword>
<evidence type="ECO:0000259" key="8">
    <source>
        <dbReference type="Pfam" id="PF08100"/>
    </source>
</evidence>
<dbReference type="GO" id="GO:0032259">
    <property type="term" value="P:methylation"/>
    <property type="evidence" value="ECO:0007669"/>
    <property type="project" value="UniProtKB-KW"/>
</dbReference>
<keyword evidence="2 9" id="KW-0489">Methyltransferase</keyword>
<keyword evidence="3 9" id="KW-0808">Transferase</keyword>
<evidence type="ECO:0000256" key="6">
    <source>
        <dbReference type="ARBA" id="ARBA00038277"/>
    </source>
</evidence>
<reference evidence="9 10" key="1">
    <citation type="submission" date="2020-06" db="EMBL/GenBank/DDBJ databases">
        <authorList>
            <person name="Chanama M."/>
        </authorList>
    </citation>
    <scope>NUCLEOTIDE SEQUENCE [LARGE SCALE GENOMIC DNA]</scope>
    <source>
        <strain evidence="9 10">TBRC6557</strain>
    </source>
</reference>
<comment type="similarity">
    <text evidence="6">Belongs to the class I-like SAM-binding methyltransferase superfamily. Cation-independent O-methyltransferase family.</text>
</comment>
<dbReference type="InterPro" id="IPR001077">
    <property type="entry name" value="COMT_C"/>
</dbReference>
<dbReference type="Gene3D" id="1.10.287.1350">
    <property type="match status" value="1"/>
</dbReference>
<accession>A0A7Y6IK79</accession>
<dbReference type="InterPro" id="IPR012967">
    <property type="entry name" value="COMT_dimerisation"/>
</dbReference>
<sequence length="349" mass="37732">MAESRDDDPLWGLIRLGSLHTPMAVRVAATLRLVDHIKDGATGPRELAERTGTNPDALARLIRHLVAVGVLAEPEPGRLAPTAMGEVLADDHPAAQRAWHDLGEIVARADVGFTRLLDAVRTGRPTYADVYGRPFYDDLAAEPRLRESFESLMACDQHVAYDAPTAAYDWSGVRHVCDVGGGTGGFVAAVARAAPHVTATILELPGTARVAREHLAAEGLADRCDVVEGDFFAPLPCKADVMLLSFVLLNWPDEDAARILARCADSLEPGGRILVYERDDLAENAGNERFTELDLRMLVFLGGRLRTRDEWAGLAARAGLAVESVRRLPNPTIPFDLSLIVLAPAEEVS</sequence>
<dbReference type="PANTHER" id="PTHR43712:SF2">
    <property type="entry name" value="O-METHYLTRANSFERASE CICE"/>
    <property type="match status" value="1"/>
</dbReference>
<evidence type="ECO:0000259" key="7">
    <source>
        <dbReference type="Pfam" id="PF00891"/>
    </source>
</evidence>
<dbReference type="GO" id="GO:0008171">
    <property type="term" value="F:O-methyltransferase activity"/>
    <property type="evidence" value="ECO:0007669"/>
    <property type="project" value="InterPro"/>
</dbReference>
<dbReference type="Gene3D" id="1.10.10.10">
    <property type="entry name" value="Winged helix-like DNA-binding domain superfamily/Winged helix DNA-binding domain"/>
    <property type="match status" value="1"/>
</dbReference>
<dbReference type="InterPro" id="IPR036388">
    <property type="entry name" value="WH-like_DNA-bd_sf"/>
</dbReference>
<comment type="caution">
    <text evidence="9">The sequence shown here is derived from an EMBL/GenBank/DDBJ whole genome shotgun (WGS) entry which is preliminary data.</text>
</comment>
<dbReference type="EMBL" id="JABWGO010000001">
    <property type="protein sequence ID" value="NUW39643.1"/>
    <property type="molecule type" value="Genomic_DNA"/>
</dbReference>
<evidence type="ECO:0000256" key="4">
    <source>
        <dbReference type="ARBA" id="ARBA00022691"/>
    </source>
</evidence>
<evidence type="ECO:0000256" key="2">
    <source>
        <dbReference type="ARBA" id="ARBA00022603"/>
    </source>
</evidence>